<keyword evidence="3" id="KW-0378">Hydrolase</keyword>
<accession>A0A0R1XSR8</accession>
<keyword evidence="2" id="KW-0645">Protease</keyword>
<evidence type="ECO:0000259" key="5">
    <source>
        <dbReference type="PROSITE" id="PS51935"/>
    </source>
</evidence>
<dbReference type="eggNOG" id="COG0791">
    <property type="taxonomic scope" value="Bacteria"/>
</dbReference>
<dbReference type="GO" id="GO:0008234">
    <property type="term" value="F:cysteine-type peptidase activity"/>
    <property type="evidence" value="ECO:0007669"/>
    <property type="project" value="UniProtKB-KW"/>
</dbReference>
<evidence type="ECO:0000256" key="3">
    <source>
        <dbReference type="ARBA" id="ARBA00022801"/>
    </source>
</evidence>
<dbReference type="GO" id="GO:0006508">
    <property type="term" value="P:proteolysis"/>
    <property type="evidence" value="ECO:0007669"/>
    <property type="project" value="UniProtKB-KW"/>
</dbReference>
<dbReference type="InterPro" id="IPR051202">
    <property type="entry name" value="Peptidase_C40"/>
</dbReference>
<proteinExistence type="inferred from homology"/>
<dbReference type="STRING" id="1423734.FC83_GL002928"/>
<protein>
    <recommendedName>
        <fullName evidence="5">NlpC/P60 domain-containing protein</fullName>
    </recommendedName>
</protein>
<comment type="caution">
    <text evidence="6">The sequence shown here is derived from an EMBL/GenBank/DDBJ whole genome shotgun (WGS) entry which is preliminary data.</text>
</comment>
<evidence type="ECO:0000256" key="1">
    <source>
        <dbReference type="ARBA" id="ARBA00007074"/>
    </source>
</evidence>
<feature type="domain" description="NlpC/P60" evidence="5">
    <location>
        <begin position="146"/>
        <end position="270"/>
    </location>
</feature>
<evidence type="ECO:0000313" key="6">
    <source>
        <dbReference type="EMBL" id="KRM33360.1"/>
    </source>
</evidence>
<dbReference type="SUPFAM" id="SSF54001">
    <property type="entry name" value="Cysteine proteinases"/>
    <property type="match status" value="1"/>
</dbReference>
<evidence type="ECO:0000313" key="7">
    <source>
        <dbReference type="Proteomes" id="UP000051236"/>
    </source>
</evidence>
<dbReference type="AlphaFoldDB" id="A0A0R1XSR8"/>
<name>A0A0R1XSR8_9LACO</name>
<keyword evidence="7" id="KW-1185">Reference proteome</keyword>
<dbReference type="InterPro" id="IPR038765">
    <property type="entry name" value="Papain-like_cys_pep_sf"/>
</dbReference>
<dbReference type="PATRIC" id="fig|1423734.3.peg.2977"/>
<dbReference type="PROSITE" id="PS51935">
    <property type="entry name" value="NLPC_P60"/>
    <property type="match status" value="1"/>
</dbReference>
<reference evidence="6 7" key="1">
    <citation type="journal article" date="2015" name="Genome Announc.">
        <title>Expanding the biotechnology potential of lactobacilli through comparative genomics of 213 strains and associated genera.</title>
        <authorList>
            <person name="Sun Z."/>
            <person name="Harris H.M."/>
            <person name="McCann A."/>
            <person name="Guo C."/>
            <person name="Argimon S."/>
            <person name="Zhang W."/>
            <person name="Yang X."/>
            <person name="Jeffery I.B."/>
            <person name="Cooney J.C."/>
            <person name="Kagawa T.F."/>
            <person name="Liu W."/>
            <person name="Song Y."/>
            <person name="Salvetti E."/>
            <person name="Wrobel A."/>
            <person name="Rasinkangas P."/>
            <person name="Parkhill J."/>
            <person name="Rea M.C."/>
            <person name="O'Sullivan O."/>
            <person name="Ritari J."/>
            <person name="Douillard F.P."/>
            <person name="Paul Ross R."/>
            <person name="Yang R."/>
            <person name="Briner A.E."/>
            <person name="Felis G.E."/>
            <person name="de Vos W.M."/>
            <person name="Barrangou R."/>
            <person name="Klaenhammer T.R."/>
            <person name="Caufield P.W."/>
            <person name="Cui Y."/>
            <person name="Zhang H."/>
            <person name="O'Toole P.W."/>
        </authorList>
    </citation>
    <scope>NUCLEOTIDE SEQUENCE [LARGE SCALE GENOMIC DNA]</scope>
    <source>
        <strain evidence="6 7">DSM 18527</strain>
    </source>
</reference>
<sequence length="272" mass="29421">MSLIVTVTSGNGASCYDSINGNVTSTLPFEEQYTTYSIDGADKQADSNGTIWYNVGADQFVNDTEVSESVKSVTPKEGTVTITTADKAVLQHSVNGRTIDGRDPLEVGSQWHYTEVAVDAWNQNNYDLGDNQWVQGAYTDDPEGSSGKRAAFLQKAIDLGTGRGYSESSNLRNGPDYYDCSGLVWASLQQFGIDIGDVSWDQFSATTAIDASEAVPGDLVFYGPTGHDHVGIFSGNGQMWNAENTQDGIGYSPTDGQYWTSEPQFHRVTQLG</sequence>
<dbReference type="Pfam" id="PF00877">
    <property type="entry name" value="NLPC_P60"/>
    <property type="match status" value="1"/>
</dbReference>
<keyword evidence="4" id="KW-0788">Thiol protease</keyword>
<evidence type="ECO:0000256" key="4">
    <source>
        <dbReference type="ARBA" id="ARBA00022807"/>
    </source>
</evidence>
<gene>
    <name evidence="6" type="ORF">FC83_GL002928</name>
</gene>
<dbReference type="RefSeq" id="WP_057002648.1">
    <property type="nucleotide sequence ID" value="NZ_AZGA01000054.1"/>
</dbReference>
<dbReference type="InterPro" id="IPR000064">
    <property type="entry name" value="NLP_P60_dom"/>
</dbReference>
<evidence type="ECO:0000256" key="2">
    <source>
        <dbReference type="ARBA" id="ARBA00022670"/>
    </source>
</evidence>
<organism evidence="6 7">
    <name type="scientific">Agrilactobacillus composti DSM 18527 = JCM 14202</name>
    <dbReference type="NCBI Taxonomy" id="1423734"/>
    <lineage>
        <taxon>Bacteria</taxon>
        <taxon>Bacillati</taxon>
        <taxon>Bacillota</taxon>
        <taxon>Bacilli</taxon>
        <taxon>Lactobacillales</taxon>
        <taxon>Lactobacillaceae</taxon>
        <taxon>Agrilactobacillus</taxon>
    </lineage>
</organism>
<dbReference type="PANTHER" id="PTHR47053">
    <property type="entry name" value="MUREIN DD-ENDOPEPTIDASE MEPH-RELATED"/>
    <property type="match status" value="1"/>
</dbReference>
<dbReference type="PANTHER" id="PTHR47053:SF1">
    <property type="entry name" value="MUREIN DD-ENDOPEPTIDASE MEPH-RELATED"/>
    <property type="match status" value="1"/>
</dbReference>
<dbReference type="Proteomes" id="UP000051236">
    <property type="component" value="Unassembled WGS sequence"/>
</dbReference>
<dbReference type="EMBL" id="AZGA01000054">
    <property type="protein sequence ID" value="KRM33360.1"/>
    <property type="molecule type" value="Genomic_DNA"/>
</dbReference>
<dbReference type="Gene3D" id="3.90.1720.10">
    <property type="entry name" value="endopeptidase domain like (from Nostoc punctiforme)"/>
    <property type="match status" value="1"/>
</dbReference>
<comment type="similarity">
    <text evidence="1">Belongs to the peptidase C40 family.</text>
</comment>